<protein>
    <submittedName>
        <fullName evidence="1">Uncharacterized protein</fullName>
    </submittedName>
</protein>
<keyword evidence="2" id="KW-1185">Reference proteome</keyword>
<evidence type="ECO:0000313" key="2">
    <source>
        <dbReference type="Proteomes" id="UP000824881"/>
    </source>
</evidence>
<reference evidence="1 2" key="1">
    <citation type="journal article" date="2021" name="Appl. Environ. Microbiol.">
        <title>Genetic linkage and physical mapping for an oyster mushroom Pleurotus cornucopiae and QTL analysis for the trait cap color.</title>
        <authorList>
            <person name="Zhang Y."/>
            <person name="Gao W."/>
            <person name="Sonnenberg A."/>
            <person name="Chen Q."/>
            <person name="Zhang J."/>
            <person name="Huang C."/>
        </authorList>
    </citation>
    <scope>NUCLEOTIDE SEQUENCE [LARGE SCALE GENOMIC DNA]</scope>
    <source>
        <strain evidence="1">CCMSSC00406</strain>
    </source>
</reference>
<accession>A0ACB7IUG7</accession>
<name>A0ACB7IUG7_PLECO</name>
<organism evidence="1 2">
    <name type="scientific">Pleurotus cornucopiae</name>
    <name type="common">Cornucopia mushroom</name>
    <dbReference type="NCBI Taxonomy" id="5321"/>
    <lineage>
        <taxon>Eukaryota</taxon>
        <taxon>Fungi</taxon>
        <taxon>Dikarya</taxon>
        <taxon>Basidiomycota</taxon>
        <taxon>Agaricomycotina</taxon>
        <taxon>Agaricomycetes</taxon>
        <taxon>Agaricomycetidae</taxon>
        <taxon>Agaricales</taxon>
        <taxon>Pleurotineae</taxon>
        <taxon>Pleurotaceae</taxon>
        <taxon>Pleurotus</taxon>
    </lineage>
</organism>
<comment type="caution">
    <text evidence="1">The sequence shown here is derived from an EMBL/GenBank/DDBJ whole genome shotgun (WGS) entry which is preliminary data.</text>
</comment>
<dbReference type="EMBL" id="WQMT02000006">
    <property type="protein sequence ID" value="KAG9221620.1"/>
    <property type="molecule type" value="Genomic_DNA"/>
</dbReference>
<sequence>MSVPILNVKVIALFLPILAILLTACRMLLRLRSRTFRMDDGWATFSSVGLFIFSVCTFVSLGHVEGVTAIALDYLVSELFYTTFWVCETASEWKHSAPQRCPKSTGIAIAQLTTGVAANAALLVLPATFLFDASLTNKQRVHMICTIAAVAFAAVASLVHGYFTLRVGGLPELVLAIIEASATLMACSAAIIATAVLDLIKKPSPSDRWIMTSSFNALSPTFSTDTVKTVHLSPRSGTSVSYEGNTPFRKSPSLWGPNGAGVHITEEKVSVLHFPTPAVLKRSA</sequence>
<evidence type="ECO:0000313" key="1">
    <source>
        <dbReference type="EMBL" id="KAG9221620.1"/>
    </source>
</evidence>
<dbReference type="Proteomes" id="UP000824881">
    <property type="component" value="Unassembled WGS sequence"/>
</dbReference>
<gene>
    <name evidence="1" type="ORF">CCMSSC00406_0005533</name>
</gene>
<proteinExistence type="predicted"/>